<keyword evidence="9" id="KW-1133">Transmembrane helix</keyword>
<dbReference type="OrthoDB" id="2565191at2759"/>
<dbReference type="Proteomes" id="UP000789396">
    <property type="component" value="Unassembled WGS sequence"/>
</dbReference>
<evidence type="ECO:0000256" key="1">
    <source>
        <dbReference type="ARBA" id="ARBA00004389"/>
    </source>
</evidence>
<evidence type="ECO:0000256" key="7">
    <source>
        <dbReference type="ARBA" id="ARBA00022692"/>
    </source>
</evidence>
<reference evidence="12" key="1">
    <citation type="submission" date="2021-06" db="EMBL/GenBank/DDBJ databases">
        <authorList>
            <person name="Kallberg Y."/>
            <person name="Tangrot J."/>
            <person name="Rosling A."/>
        </authorList>
    </citation>
    <scope>NUCLEOTIDE SEQUENCE</scope>
    <source>
        <strain evidence="12">IN212</strain>
    </source>
</reference>
<name>A0A9N8WRL7_9GLOM</name>
<keyword evidence="8" id="KW-0256">Endoplasmic reticulum</keyword>
<keyword evidence="13" id="KW-1185">Reference proteome</keyword>
<dbReference type="EC" id="2.4.1.142" evidence="3"/>
<evidence type="ECO:0000313" key="12">
    <source>
        <dbReference type="EMBL" id="CAG8494234.1"/>
    </source>
</evidence>
<evidence type="ECO:0000256" key="5">
    <source>
        <dbReference type="ARBA" id="ARBA00022676"/>
    </source>
</evidence>
<evidence type="ECO:0000256" key="4">
    <source>
        <dbReference type="ARBA" id="ARBA00015841"/>
    </source>
</evidence>
<dbReference type="EMBL" id="CAJVPZ010001523">
    <property type="protein sequence ID" value="CAG8494234.1"/>
    <property type="molecule type" value="Genomic_DNA"/>
</dbReference>
<dbReference type="PANTHER" id="PTHR13036">
    <property type="entry name" value="BETA1,4 MANNOSYLTRANSFERASE"/>
    <property type="match status" value="1"/>
</dbReference>
<evidence type="ECO:0000256" key="6">
    <source>
        <dbReference type="ARBA" id="ARBA00022679"/>
    </source>
</evidence>
<dbReference type="AlphaFoldDB" id="A0A9N8WRL7"/>
<comment type="function">
    <text evidence="11">Participates in the formation of the lipid-linked precursor oligosaccharide for N-glycosylation. Involved in assembling the dolichol-pyrophosphate-GlcNAc(2)-Man(5) intermediate on the cytoplasmic surface of the ER.</text>
</comment>
<dbReference type="InterPro" id="IPR026051">
    <property type="entry name" value="ALG1-like"/>
</dbReference>
<sequence length="389" mass="44144">MKFENSFKDKESAGKFLKRKKIGRLIDTGRLEMAKIVLSEQKKIIHVYDDQCQLLHSAKSIHEAATRLNLCPTLIKLHLKKTRPLMVKSLDKFYYIVTDIAKINGMNTEERVNYLKDANTISPTDYGNINKKTSNSSEKLSLPEPEFFDSIRRFASDHYTNTYKLPEMFGQMDESALLTMGIVYLQKQADNVASVLTKNVTIVVLGDIGRSPRMQYHALSFAQNDWTVDLVGYDGAISTLYDRPQSHFKQLDLEEIHEQSIDSGFLPPSSATSTLLTTKPSPTAPAKYRSDRPILIVSSTSWTADEDFSILLKAAKRYDQATDKLSQKFPKLVFIITGKGPLKDMYEQEISKMSLKNVRIVTTWLPAEDYPLILGMYVFPSSQVEKMAI</sequence>
<evidence type="ECO:0000256" key="11">
    <source>
        <dbReference type="ARBA" id="ARBA00024899"/>
    </source>
</evidence>
<protein>
    <recommendedName>
        <fullName evidence="4">Chitobiosyldiphosphodolichol beta-mannosyltransferase</fullName>
        <ecNumber evidence="3">2.4.1.142</ecNumber>
    </recommendedName>
</protein>
<comment type="caution">
    <text evidence="12">The sequence shown here is derived from an EMBL/GenBank/DDBJ whole genome shotgun (WGS) entry which is preliminary data.</text>
</comment>
<evidence type="ECO:0000256" key="9">
    <source>
        <dbReference type="ARBA" id="ARBA00022989"/>
    </source>
</evidence>
<proteinExistence type="predicted"/>
<keyword evidence="6" id="KW-0808">Transferase</keyword>
<evidence type="ECO:0000256" key="8">
    <source>
        <dbReference type="ARBA" id="ARBA00022824"/>
    </source>
</evidence>
<organism evidence="12 13">
    <name type="scientific">Racocetra fulgida</name>
    <dbReference type="NCBI Taxonomy" id="60492"/>
    <lineage>
        <taxon>Eukaryota</taxon>
        <taxon>Fungi</taxon>
        <taxon>Fungi incertae sedis</taxon>
        <taxon>Mucoromycota</taxon>
        <taxon>Glomeromycotina</taxon>
        <taxon>Glomeromycetes</taxon>
        <taxon>Diversisporales</taxon>
        <taxon>Gigasporaceae</taxon>
        <taxon>Racocetra</taxon>
    </lineage>
</organism>
<dbReference type="GO" id="GO:0004578">
    <property type="term" value="F:chitobiosyldiphosphodolichol beta-mannosyltransferase activity"/>
    <property type="evidence" value="ECO:0007669"/>
    <property type="project" value="UniProtKB-EC"/>
</dbReference>
<comment type="subcellular location">
    <subcellularLocation>
        <location evidence="1">Endoplasmic reticulum membrane</location>
        <topology evidence="1">Single-pass membrane protein</topology>
    </subcellularLocation>
</comment>
<evidence type="ECO:0000256" key="3">
    <source>
        <dbReference type="ARBA" id="ARBA00012611"/>
    </source>
</evidence>
<keyword evidence="5" id="KW-0328">Glycosyltransferase</keyword>
<keyword evidence="7" id="KW-0812">Transmembrane</keyword>
<evidence type="ECO:0000313" key="13">
    <source>
        <dbReference type="Proteomes" id="UP000789396"/>
    </source>
</evidence>
<keyword evidence="10" id="KW-0472">Membrane</keyword>
<dbReference type="GO" id="GO:0005789">
    <property type="term" value="C:endoplasmic reticulum membrane"/>
    <property type="evidence" value="ECO:0007669"/>
    <property type="project" value="UniProtKB-SubCell"/>
</dbReference>
<accession>A0A9N8WRL7</accession>
<gene>
    <name evidence="12" type="ORF">RFULGI_LOCUS2128</name>
</gene>
<dbReference type="PANTHER" id="PTHR13036:SF0">
    <property type="entry name" value="CHITOBIOSYLDIPHOSPHODOLICHOL BETA-MANNOSYLTRANSFERASE"/>
    <property type="match status" value="1"/>
</dbReference>
<evidence type="ECO:0000256" key="10">
    <source>
        <dbReference type="ARBA" id="ARBA00023136"/>
    </source>
</evidence>
<comment type="pathway">
    <text evidence="2">Protein modification; protein glycosylation.</text>
</comment>
<evidence type="ECO:0000256" key="2">
    <source>
        <dbReference type="ARBA" id="ARBA00004922"/>
    </source>
</evidence>